<evidence type="ECO:0000313" key="1">
    <source>
        <dbReference type="EMBL" id="QJA72351.1"/>
    </source>
</evidence>
<proteinExistence type="predicted"/>
<gene>
    <name evidence="1" type="ORF">MM415A02784_0010</name>
    <name evidence="2" type="ORF">MM415B03741_0003</name>
</gene>
<organism evidence="1">
    <name type="scientific">viral metagenome</name>
    <dbReference type="NCBI Taxonomy" id="1070528"/>
    <lineage>
        <taxon>unclassified sequences</taxon>
        <taxon>metagenomes</taxon>
        <taxon>organismal metagenomes</taxon>
    </lineage>
</organism>
<evidence type="ECO:0000313" key="2">
    <source>
        <dbReference type="EMBL" id="QJA94780.1"/>
    </source>
</evidence>
<sequence length="89" mass="10040">MSIRATDAPEKHFTLNIMAIIYAHITTKGYDMKIHNVKEIFDNGEFVTIVTESGTSIHLPMNSKHSITINDIEYPLDSSVISISIDLYQ</sequence>
<dbReference type="EMBL" id="MT141944">
    <property type="protein sequence ID" value="QJA72351.1"/>
    <property type="molecule type" value="Genomic_DNA"/>
</dbReference>
<dbReference type="AlphaFoldDB" id="A0A6M3JT69"/>
<reference evidence="1" key="1">
    <citation type="submission" date="2020-03" db="EMBL/GenBank/DDBJ databases">
        <title>The deep terrestrial virosphere.</title>
        <authorList>
            <person name="Holmfeldt K."/>
            <person name="Nilsson E."/>
            <person name="Simone D."/>
            <person name="Lopez-Fernandez M."/>
            <person name="Wu X."/>
            <person name="de Brujin I."/>
            <person name="Lundin D."/>
            <person name="Andersson A."/>
            <person name="Bertilsson S."/>
            <person name="Dopson M."/>
        </authorList>
    </citation>
    <scope>NUCLEOTIDE SEQUENCE</scope>
    <source>
        <strain evidence="1">MM415A02784</strain>
        <strain evidence="2">MM415B03741</strain>
    </source>
</reference>
<accession>A0A6M3JT69</accession>
<dbReference type="EMBL" id="MT143260">
    <property type="protein sequence ID" value="QJA94780.1"/>
    <property type="molecule type" value="Genomic_DNA"/>
</dbReference>
<name>A0A6M3JT69_9ZZZZ</name>
<protein>
    <submittedName>
        <fullName evidence="1">Uncharacterized protein</fullName>
    </submittedName>
</protein>